<reference evidence="4" key="1">
    <citation type="submission" date="2022-07" db="EMBL/GenBank/DDBJ databases">
        <title>Genome analysis of Parmales, a sister group of diatoms, reveals the evolutionary specialization of diatoms from phago-mixotrophs to photoautotrophs.</title>
        <authorList>
            <person name="Ban H."/>
            <person name="Sato S."/>
            <person name="Yoshikawa S."/>
            <person name="Kazumasa Y."/>
            <person name="Nakamura Y."/>
            <person name="Ichinomiya M."/>
            <person name="Saitoh K."/>
            <person name="Sato N."/>
            <person name="Blanc-Mathieu R."/>
            <person name="Endo H."/>
            <person name="Kuwata A."/>
            <person name="Ogata H."/>
        </authorList>
    </citation>
    <scope>NUCLEOTIDE SEQUENCE</scope>
</reference>
<dbReference type="Proteomes" id="UP001165082">
    <property type="component" value="Unassembled WGS sequence"/>
</dbReference>
<organism evidence="4 5">
    <name type="scientific">Triparma retinervis</name>
    <dbReference type="NCBI Taxonomy" id="2557542"/>
    <lineage>
        <taxon>Eukaryota</taxon>
        <taxon>Sar</taxon>
        <taxon>Stramenopiles</taxon>
        <taxon>Ochrophyta</taxon>
        <taxon>Bolidophyceae</taxon>
        <taxon>Parmales</taxon>
        <taxon>Triparmaceae</taxon>
        <taxon>Triparma</taxon>
    </lineage>
</organism>
<evidence type="ECO:0000313" key="5">
    <source>
        <dbReference type="Proteomes" id="UP001165082"/>
    </source>
</evidence>
<evidence type="ECO:0000256" key="1">
    <source>
        <dbReference type="ARBA" id="ARBA00023157"/>
    </source>
</evidence>
<keyword evidence="2" id="KW-0812">Transmembrane</keyword>
<accession>A0A9W7E2J2</accession>
<gene>
    <name evidence="4" type="ORF">TrRE_jg8843</name>
</gene>
<sequence>MIQGTDSGFCDYRYHPMNYAVNNKDPNAWQNEPGASSYVAAAHSMWIKGETTECGPEGRGPTCLPKCGPKMFNFNKNPNNYYVPCVPRDQSLPQDRNYPDGRFHEHTPRKKDKWVEDFIGFFLNDGQPWGREAVERTFEKEAPGYDEYGRQDLEVAQRFTEPTGRCREAYEAYFCWVNFPRCDINTNQSLPMCRSACENMFEICGYPEEMWRCGEAEYFNAQVEKNNPVGEPELSTGSLARAMDERKAKMGSKTNAYQNEIIRRGYHPAYLERFEEAAAKDDEKMYTYTSQSGIDTKDYFPGQGVHPGYTEGDDTYLRDFFPGQPFKAQQCAGEDADGNCNDLPICTPGFKGSASTPSYVLALALSGIFSFVAWLLTSF</sequence>
<dbReference type="EMBL" id="BRXZ01002590">
    <property type="protein sequence ID" value="GMH65704.1"/>
    <property type="molecule type" value="Genomic_DNA"/>
</dbReference>
<dbReference type="PROSITE" id="PS50038">
    <property type="entry name" value="FZ"/>
    <property type="match status" value="1"/>
</dbReference>
<dbReference type="SUPFAM" id="SSF63501">
    <property type="entry name" value="Frizzled cysteine-rich domain"/>
    <property type="match status" value="1"/>
</dbReference>
<keyword evidence="2" id="KW-0472">Membrane</keyword>
<keyword evidence="2" id="KW-1133">Transmembrane helix</keyword>
<dbReference type="InterPro" id="IPR036790">
    <property type="entry name" value="Frizzled_dom_sf"/>
</dbReference>
<evidence type="ECO:0000256" key="2">
    <source>
        <dbReference type="SAM" id="Phobius"/>
    </source>
</evidence>
<dbReference type="Gene3D" id="1.10.2000.10">
    <property type="entry name" value="Frizzled cysteine-rich domain"/>
    <property type="match status" value="1"/>
</dbReference>
<proteinExistence type="predicted"/>
<dbReference type="InterPro" id="IPR020067">
    <property type="entry name" value="Frizzled_dom"/>
</dbReference>
<dbReference type="AlphaFoldDB" id="A0A9W7E2J2"/>
<keyword evidence="5" id="KW-1185">Reference proteome</keyword>
<keyword evidence="1" id="KW-1015">Disulfide bond</keyword>
<evidence type="ECO:0000259" key="3">
    <source>
        <dbReference type="PROSITE" id="PS50038"/>
    </source>
</evidence>
<evidence type="ECO:0000313" key="4">
    <source>
        <dbReference type="EMBL" id="GMH65704.1"/>
    </source>
</evidence>
<dbReference type="OrthoDB" id="188771at2759"/>
<comment type="caution">
    <text evidence="4">The sequence shown here is derived from an EMBL/GenBank/DDBJ whole genome shotgun (WGS) entry which is preliminary data.</text>
</comment>
<name>A0A9W7E2J2_9STRA</name>
<feature type="transmembrane region" description="Helical" evidence="2">
    <location>
        <begin position="359"/>
        <end position="377"/>
    </location>
</feature>
<protein>
    <recommendedName>
        <fullName evidence="3">FZ domain-containing protein</fullName>
    </recommendedName>
</protein>
<feature type="domain" description="FZ" evidence="3">
    <location>
        <begin position="165"/>
        <end position="204"/>
    </location>
</feature>